<organism evidence="7 8">
    <name type="scientific">Gimesia alba</name>
    <dbReference type="NCBI Taxonomy" id="2527973"/>
    <lineage>
        <taxon>Bacteria</taxon>
        <taxon>Pseudomonadati</taxon>
        <taxon>Planctomycetota</taxon>
        <taxon>Planctomycetia</taxon>
        <taxon>Planctomycetales</taxon>
        <taxon>Planctomycetaceae</taxon>
        <taxon>Gimesia</taxon>
    </lineage>
</organism>
<name>A0A517RHR3_9PLAN</name>
<dbReference type="AlphaFoldDB" id="A0A517RHR3"/>
<dbReference type="GO" id="GO:0016987">
    <property type="term" value="F:sigma factor activity"/>
    <property type="evidence" value="ECO:0007669"/>
    <property type="project" value="UniProtKB-KW"/>
</dbReference>
<dbReference type="PANTHER" id="PTHR43133">
    <property type="entry name" value="RNA POLYMERASE ECF-TYPE SIGMA FACTO"/>
    <property type="match status" value="1"/>
</dbReference>
<evidence type="ECO:0000259" key="6">
    <source>
        <dbReference type="Pfam" id="PF07638"/>
    </source>
</evidence>
<dbReference type="InterPro" id="IPR053812">
    <property type="entry name" value="HTH_Sigma70_ECF-like"/>
</dbReference>
<dbReference type="SUPFAM" id="SSF88659">
    <property type="entry name" value="Sigma3 and sigma4 domains of RNA polymerase sigma factors"/>
    <property type="match status" value="1"/>
</dbReference>
<dbReference type="InterPro" id="IPR013324">
    <property type="entry name" value="RNA_pol_sigma_r3/r4-like"/>
</dbReference>
<dbReference type="SUPFAM" id="SSF88946">
    <property type="entry name" value="Sigma2 domain of RNA polymerase sigma factors"/>
    <property type="match status" value="1"/>
</dbReference>
<dbReference type="NCBIfam" id="TIGR02937">
    <property type="entry name" value="sigma70-ECF"/>
    <property type="match status" value="1"/>
</dbReference>
<dbReference type="EMBL" id="CP036269">
    <property type="protein sequence ID" value="QDT43414.1"/>
    <property type="molecule type" value="Genomic_DNA"/>
</dbReference>
<evidence type="ECO:0000256" key="5">
    <source>
        <dbReference type="ARBA" id="ARBA00023163"/>
    </source>
</evidence>
<evidence type="ECO:0000256" key="1">
    <source>
        <dbReference type="ARBA" id="ARBA00010641"/>
    </source>
</evidence>
<evidence type="ECO:0000256" key="2">
    <source>
        <dbReference type="ARBA" id="ARBA00023015"/>
    </source>
</evidence>
<proteinExistence type="inferred from homology"/>
<sequence>MQQPSDNISPDDSLEELPEFAESVLEEMQSTISPRFEQIWDRFHQLLKNYVEQRLSPQLQPHAGASDILQSAFLSLWRRLEDPSKPPLTDQDDLWGFLMTIARRKLSRRWRQINTQKRGGGNVVSATDYTNSDAKSSFEEIVFEEVNLQLKLELEAASELLDVECQTIISMKLAGMTNAEIAEELKCSTRRIERKNNLIRKAFTDAEADSTIITES</sequence>
<accession>A0A517RHR3</accession>
<dbReference type="RefSeq" id="WP_197999978.1">
    <property type="nucleotide sequence ID" value="NZ_CP036269.1"/>
</dbReference>
<evidence type="ECO:0000313" key="8">
    <source>
        <dbReference type="Proteomes" id="UP000317171"/>
    </source>
</evidence>
<dbReference type="GO" id="GO:0006352">
    <property type="term" value="P:DNA-templated transcription initiation"/>
    <property type="evidence" value="ECO:0007669"/>
    <property type="project" value="InterPro"/>
</dbReference>
<keyword evidence="2" id="KW-0805">Transcription regulation</keyword>
<dbReference type="Pfam" id="PF07638">
    <property type="entry name" value="Sigma70_ECF"/>
    <property type="match status" value="1"/>
</dbReference>
<dbReference type="InterPro" id="IPR039425">
    <property type="entry name" value="RNA_pol_sigma-70-like"/>
</dbReference>
<comment type="similarity">
    <text evidence="1">Belongs to the sigma-70 factor family. ECF subfamily.</text>
</comment>
<dbReference type="PANTHER" id="PTHR43133:SF8">
    <property type="entry name" value="RNA POLYMERASE SIGMA FACTOR HI_1459-RELATED"/>
    <property type="match status" value="1"/>
</dbReference>
<evidence type="ECO:0000256" key="4">
    <source>
        <dbReference type="ARBA" id="ARBA00023125"/>
    </source>
</evidence>
<feature type="domain" description="RNA polymerase sigma-70 ECF-like HTH" evidence="6">
    <location>
        <begin position="25"/>
        <end position="206"/>
    </location>
</feature>
<gene>
    <name evidence="7" type="ORF">Pan241w_35140</name>
</gene>
<protein>
    <submittedName>
        <fullName evidence="7">RNA polymerase sigma factor</fullName>
    </submittedName>
</protein>
<keyword evidence="8" id="KW-1185">Reference proteome</keyword>
<keyword evidence="5" id="KW-0804">Transcription</keyword>
<dbReference type="InterPro" id="IPR013325">
    <property type="entry name" value="RNA_pol_sigma_r2"/>
</dbReference>
<keyword evidence="4" id="KW-0238">DNA-binding</keyword>
<reference evidence="7 8" key="1">
    <citation type="submission" date="2019-02" db="EMBL/GenBank/DDBJ databases">
        <title>Deep-cultivation of Planctomycetes and their phenomic and genomic characterization uncovers novel biology.</title>
        <authorList>
            <person name="Wiegand S."/>
            <person name="Jogler M."/>
            <person name="Boedeker C."/>
            <person name="Pinto D."/>
            <person name="Vollmers J."/>
            <person name="Rivas-Marin E."/>
            <person name="Kohn T."/>
            <person name="Peeters S.H."/>
            <person name="Heuer A."/>
            <person name="Rast P."/>
            <person name="Oberbeckmann S."/>
            <person name="Bunk B."/>
            <person name="Jeske O."/>
            <person name="Meyerdierks A."/>
            <person name="Storesund J.E."/>
            <person name="Kallscheuer N."/>
            <person name="Luecker S."/>
            <person name="Lage O.M."/>
            <person name="Pohl T."/>
            <person name="Merkel B.J."/>
            <person name="Hornburger P."/>
            <person name="Mueller R.-W."/>
            <person name="Bruemmer F."/>
            <person name="Labrenz M."/>
            <person name="Spormann A.M."/>
            <person name="Op den Camp H."/>
            <person name="Overmann J."/>
            <person name="Amann R."/>
            <person name="Jetten M.S.M."/>
            <person name="Mascher T."/>
            <person name="Medema M.H."/>
            <person name="Devos D.P."/>
            <person name="Kaster A.-K."/>
            <person name="Ovreas L."/>
            <person name="Rohde M."/>
            <person name="Galperin M.Y."/>
            <person name="Jogler C."/>
        </authorList>
    </citation>
    <scope>NUCLEOTIDE SEQUENCE [LARGE SCALE GENOMIC DNA]</scope>
    <source>
        <strain evidence="7 8">Pan241w</strain>
    </source>
</reference>
<dbReference type="InterPro" id="IPR014284">
    <property type="entry name" value="RNA_pol_sigma-70_dom"/>
</dbReference>
<dbReference type="Proteomes" id="UP000317171">
    <property type="component" value="Chromosome"/>
</dbReference>
<dbReference type="Gene3D" id="1.10.1740.10">
    <property type="match status" value="1"/>
</dbReference>
<keyword evidence="3" id="KW-0731">Sigma factor</keyword>
<dbReference type="GO" id="GO:0003677">
    <property type="term" value="F:DNA binding"/>
    <property type="evidence" value="ECO:0007669"/>
    <property type="project" value="UniProtKB-KW"/>
</dbReference>
<evidence type="ECO:0000313" key="7">
    <source>
        <dbReference type="EMBL" id="QDT43414.1"/>
    </source>
</evidence>
<evidence type="ECO:0000256" key="3">
    <source>
        <dbReference type="ARBA" id="ARBA00023082"/>
    </source>
</evidence>
<dbReference type="KEGG" id="gaz:Pan241w_35140"/>